<name>A0A4R7RLI1_9BACT</name>
<feature type="signal peptide" evidence="1">
    <location>
        <begin position="1"/>
        <end position="21"/>
    </location>
</feature>
<organism evidence="2 3">
    <name type="scientific">Prosthecobacter fusiformis</name>
    <dbReference type="NCBI Taxonomy" id="48464"/>
    <lineage>
        <taxon>Bacteria</taxon>
        <taxon>Pseudomonadati</taxon>
        <taxon>Verrucomicrobiota</taxon>
        <taxon>Verrucomicrobiia</taxon>
        <taxon>Verrucomicrobiales</taxon>
        <taxon>Verrucomicrobiaceae</taxon>
        <taxon>Prosthecobacter</taxon>
    </lineage>
</organism>
<gene>
    <name evidence="2" type="ORF">EI77_03965</name>
</gene>
<comment type="caution">
    <text evidence="2">The sequence shown here is derived from an EMBL/GenBank/DDBJ whole genome shotgun (WGS) entry which is preliminary data.</text>
</comment>
<evidence type="ECO:0000313" key="3">
    <source>
        <dbReference type="Proteomes" id="UP000295662"/>
    </source>
</evidence>
<dbReference type="Proteomes" id="UP000295662">
    <property type="component" value="Unassembled WGS sequence"/>
</dbReference>
<proteinExistence type="predicted"/>
<keyword evidence="1" id="KW-0732">Signal</keyword>
<evidence type="ECO:0000313" key="2">
    <source>
        <dbReference type="EMBL" id="TDU64515.1"/>
    </source>
</evidence>
<protein>
    <submittedName>
        <fullName evidence="2">Uncharacterized protein</fullName>
    </submittedName>
</protein>
<feature type="chain" id="PRO_5020483826" evidence="1">
    <location>
        <begin position="22"/>
        <end position="158"/>
    </location>
</feature>
<accession>A0A4R7RLI1</accession>
<keyword evidence="3" id="KW-1185">Reference proteome</keyword>
<sequence length="158" mass="17267">MKRSIIFATLSILALFSLTQASEFSSVPATVNELKDVIDLDVKKYKIDFDHTGEISLEVKGLGVSETYKLKAPSKSATLTLYYERGPKSAGSTIPGHGTLHFWIGNDQGSTSSYLPFEVAKARVTTTGFQNDIFQVLATSAKDRPDDSGYSLRVINKP</sequence>
<evidence type="ECO:0000256" key="1">
    <source>
        <dbReference type="SAM" id="SignalP"/>
    </source>
</evidence>
<dbReference type="RefSeq" id="WP_133796962.1">
    <property type="nucleotide sequence ID" value="NZ_SOCA01000010.1"/>
</dbReference>
<dbReference type="AlphaFoldDB" id="A0A4R7RLI1"/>
<dbReference type="EMBL" id="SOCA01000010">
    <property type="protein sequence ID" value="TDU64515.1"/>
    <property type="molecule type" value="Genomic_DNA"/>
</dbReference>
<reference evidence="2 3" key="1">
    <citation type="submission" date="2019-03" db="EMBL/GenBank/DDBJ databases">
        <title>Genomic Encyclopedia of Archaeal and Bacterial Type Strains, Phase II (KMG-II): from individual species to whole genera.</title>
        <authorList>
            <person name="Goeker M."/>
        </authorList>
    </citation>
    <scope>NUCLEOTIDE SEQUENCE [LARGE SCALE GENOMIC DNA]</scope>
    <source>
        <strain evidence="2 3">ATCC 25309</strain>
    </source>
</reference>